<dbReference type="Proteomes" id="UP000003656">
    <property type="component" value="Unassembled WGS sequence"/>
</dbReference>
<organism evidence="1 2">
    <name type="scientific">Bifidobacterium gallicum DSM 20093 = LMG 11596</name>
    <dbReference type="NCBI Taxonomy" id="561180"/>
    <lineage>
        <taxon>Bacteria</taxon>
        <taxon>Bacillati</taxon>
        <taxon>Actinomycetota</taxon>
        <taxon>Actinomycetes</taxon>
        <taxon>Bifidobacteriales</taxon>
        <taxon>Bifidobacteriaceae</taxon>
        <taxon>Bifidobacterium</taxon>
    </lineage>
</organism>
<name>D1NS37_9BIFI</name>
<proteinExistence type="predicted"/>
<reference evidence="1 2" key="1">
    <citation type="submission" date="2009-11" db="EMBL/GenBank/DDBJ databases">
        <authorList>
            <person name="Weinstock G."/>
            <person name="Sodergren E."/>
            <person name="Clifton S."/>
            <person name="Fulton L."/>
            <person name="Fulton B."/>
            <person name="Courtney L."/>
            <person name="Fronick C."/>
            <person name="Harrison M."/>
            <person name="Strong C."/>
            <person name="Farmer C."/>
            <person name="Delahaunty K."/>
            <person name="Markovic C."/>
            <person name="Hall O."/>
            <person name="Minx P."/>
            <person name="Tomlinson C."/>
            <person name="Mitreva M."/>
            <person name="Nelson J."/>
            <person name="Hou S."/>
            <person name="Wollam A."/>
            <person name="Pepin K.H."/>
            <person name="Johnson M."/>
            <person name="Bhonagiri V."/>
            <person name="Nash W.E."/>
            <person name="Warren W."/>
            <person name="Chinwalla A."/>
            <person name="Mardis E.R."/>
            <person name="Wilson R.K."/>
        </authorList>
    </citation>
    <scope>NUCLEOTIDE SEQUENCE [LARGE SCALE GENOMIC DNA]</scope>
    <source>
        <strain evidence="1 2">DSM 20093</strain>
    </source>
</reference>
<comment type="caution">
    <text evidence="1">The sequence shown here is derived from an EMBL/GenBank/DDBJ whole genome shotgun (WGS) entry which is preliminary data.</text>
</comment>
<dbReference type="STRING" id="561180.BIFGAL_02591"/>
<evidence type="ECO:0000313" key="2">
    <source>
        <dbReference type="Proteomes" id="UP000003656"/>
    </source>
</evidence>
<dbReference type="AlphaFoldDB" id="D1NS37"/>
<sequence length="43" mass="4760">MHAIGNQVLPMATIRSRGCAYMRIPFAMCSEGQCNQYAGLDRP</sequence>
<protein>
    <submittedName>
        <fullName evidence="1">Uncharacterized protein</fullName>
    </submittedName>
</protein>
<dbReference type="EMBL" id="ABXB03000001">
    <property type="protein sequence ID" value="EFA23489.1"/>
    <property type="molecule type" value="Genomic_DNA"/>
</dbReference>
<evidence type="ECO:0000313" key="1">
    <source>
        <dbReference type="EMBL" id="EFA23489.1"/>
    </source>
</evidence>
<gene>
    <name evidence="1" type="ORF">BIFGAL_02591</name>
</gene>
<accession>D1NS37</accession>